<name>W8W244_9VIRU</name>
<sequence length="145" mass="16755">MEPYFEEKFFTHELVLLPKYLNSNLFETLRSILINKYPKTYLDKGYCFNIKVVRILDNKITLSGQIVLKIEFRADIYVPKIGHTFQSELKKGAVNKYQWVEIGPLTIFINDTDNLGSMELKGGLIKVQITNIKSDNTLCFGKIIT</sequence>
<keyword evidence="4" id="KW-1185">Reference proteome</keyword>
<evidence type="ECO:0000313" key="3">
    <source>
        <dbReference type="EMBL" id="CCV02186.1"/>
    </source>
</evidence>
<gene>
    <name evidence="3" type="primary">168R</name>
    <name evidence="3" type="ORF">IIV25_168R</name>
</gene>
<dbReference type="Proteomes" id="UP000097612">
    <property type="component" value="Segment"/>
</dbReference>
<evidence type="ECO:0000256" key="1">
    <source>
        <dbReference type="ARBA" id="ARBA00022478"/>
    </source>
</evidence>
<dbReference type="RefSeq" id="YP_009010701.1">
    <property type="nucleotide sequence ID" value="NC_023613.1"/>
</dbReference>
<dbReference type="GeneID" id="18501540"/>
<dbReference type="KEGG" id="vg:18501540"/>
<evidence type="ECO:0000256" key="2">
    <source>
        <dbReference type="ARBA" id="ARBA00023163"/>
    </source>
</evidence>
<accession>W8W244</accession>
<reference evidence="3 4" key="1">
    <citation type="journal article" date="2013" name="Arch. Virol.">
        <title>Complete genome sequence of invertebrate iridovirus IIV-25 isolated from a blackfly larva.</title>
        <authorList>
            <person name="Piegu B."/>
            <person name="Guizard S."/>
            <person name="Spears T."/>
            <person name="Cruaud C."/>
            <person name="Couloux A."/>
            <person name="Bideshi D.K."/>
            <person name="Federici B.A."/>
            <person name="Bigot Y."/>
        </authorList>
    </citation>
    <scope>NUCLEOTIDE SEQUENCE [LARGE SCALE GENOMIC DNA]</scope>
</reference>
<protein>
    <submittedName>
        <fullName evidence="3">DNA-directed RNA polymerase II subunit E</fullName>
    </submittedName>
</protein>
<organism evidence="3 4">
    <name type="scientific">Invertebrate iridovirus 25</name>
    <dbReference type="NCBI Taxonomy" id="1301280"/>
    <lineage>
        <taxon>Viruses</taxon>
        <taxon>Varidnaviria</taxon>
        <taxon>Bamfordvirae</taxon>
        <taxon>Nucleocytoviricota</taxon>
        <taxon>Megaviricetes</taxon>
        <taxon>Pimascovirales</taxon>
        <taxon>Pimascovirales incertae sedis</taxon>
        <taxon>Iridoviridae</taxon>
        <taxon>Betairidovirinae</taxon>
        <taxon>Chloriridovirus</taxon>
        <taxon>Chloriridovirus simulium2</taxon>
    </lineage>
</organism>
<keyword evidence="1 3" id="KW-0240">DNA-directed RNA polymerase</keyword>
<dbReference type="Gene3D" id="3.30.1490.120">
    <property type="entry name" value="RNA polymerase Rpb7-like, N-terminal domain"/>
    <property type="match status" value="1"/>
</dbReference>
<keyword evidence="2" id="KW-0804">Transcription</keyword>
<dbReference type="InterPro" id="IPR036898">
    <property type="entry name" value="RNA_pol_Rpb7-like_N_sf"/>
</dbReference>
<dbReference type="GO" id="GO:0000428">
    <property type="term" value="C:DNA-directed RNA polymerase complex"/>
    <property type="evidence" value="ECO:0007669"/>
    <property type="project" value="UniProtKB-KW"/>
</dbReference>
<dbReference type="EMBL" id="HF920635">
    <property type="protein sequence ID" value="CCV02186.1"/>
    <property type="molecule type" value="Genomic_DNA"/>
</dbReference>
<evidence type="ECO:0000313" key="4">
    <source>
        <dbReference type="Proteomes" id="UP000097612"/>
    </source>
</evidence>
<proteinExistence type="predicted"/>
<dbReference type="OrthoDB" id="22769at10239"/>